<dbReference type="PANTHER" id="PTHR14508">
    <property type="entry name" value="SNRPN UPSTREAM READING FRAME PROTEIN, SNURF"/>
    <property type="match status" value="1"/>
</dbReference>
<dbReference type="Proteomes" id="UP000291022">
    <property type="component" value="Unassembled WGS sequence"/>
</dbReference>
<dbReference type="GeneTree" id="ENSGT01120000278108"/>
<reference evidence="3" key="1">
    <citation type="submission" date="2016-06" db="EMBL/GenBank/DDBJ databases">
        <title>De novo assembly and RNA-Seq shows season-dependent expression and editing in black bear kidneys.</title>
        <authorList>
            <person name="Korstanje R."/>
            <person name="Srivastava A."/>
            <person name="Sarsani V.K."/>
            <person name="Sheehan S.M."/>
            <person name="Seger R.L."/>
            <person name="Barter M.E."/>
            <person name="Lindqvist C."/>
            <person name="Brody L.C."/>
            <person name="Mullikin J.C."/>
        </authorList>
    </citation>
    <scope>NUCLEOTIDE SEQUENCE [LARGE SCALE GENOMIC DNA]</scope>
</reference>
<reference evidence="2" key="3">
    <citation type="submission" date="2025-09" db="UniProtKB">
        <authorList>
            <consortium name="Ensembl"/>
        </authorList>
    </citation>
    <scope>IDENTIFICATION</scope>
</reference>
<feature type="region of interest" description="Disordered" evidence="1">
    <location>
        <begin position="22"/>
        <end position="97"/>
    </location>
</feature>
<dbReference type="STRING" id="9643.ENSUAMP00000026961"/>
<organism evidence="2 3">
    <name type="scientific">Ursus americanus</name>
    <name type="common">American black bear</name>
    <name type="synonym">Euarctos americanus</name>
    <dbReference type="NCBI Taxonomy" id="9643"/>
    <lineage>
        <taxon>Eukaryota</taxon>
        <taxon>Metazoa</taxon>
        <taxon>Chordata</taxon>
        <taxon>Craniata</taxon>
        <taxon>Vertebrata</taxon>
        <taxon>Euteleostomi</taxon>
        <taxon>Mammalia</taxon>
        <taxon>Eutheria</taxon>
        <taxon>Laurasiatheria</taxon>
        <taxon>Carnivora</taxon>
        <taxon>Caniformia</taxon>
        <taxon>Ursidae</taxon>
        <taxon>Ursus</taxon>
    </lineage>
</organism>
<evidence type="ECO:0000256" key="1">
    <source>
        <dbReference type="SAM" id="MobiDB-lite"/>
    </source>
</evidence>
<keyword evidence="3" id="KW-1185">Reference proteome</keyword>
<dbReference type="AlphaFoldDB" id="A0A452S4G0"/>
<feature type="compositionally biased region" description="Pro residues" evidence="1">
    <location>
        <begin position="42"/>
        <end position="64"/>
    </location>
</feature>
<evidence type="ECO:0000313" key="2">
    <source>
        <dbReference type="Ensembl" id="ENSUAMP00000026961.1"/>
    </source>
</evidence>
<proteinExistence type="predicted"/>
<feature type="compositionally biased region" description="Low complexity" evidence="1">
    <location>
        <begin position="28"/>
        <end position="39"/>
    </location>
</feature>
<reference evidence="2" key="2">
    <citation type="submission" date="2025-08" db="UniProtKB">
        <authorList>
            <consortium name="Ensembl"/>
        </authorList>
    </citation>
    <scope>IDENTIFICATION</scope>
</reference>
<accession>A0A452S4G0</accession>
<protein>
    <submittedName>
        <fullName evidence="2">Uncharacterized protein</fullName>
    </submittedName>
</protein>
<evidence type="ECO:0000313" key="3">
    <source>
        <dbReference type="Proteomes" id="UP000291022"/>
    </source>
</evidence>
<dbReference type="GO" id="GO:0016607">
    <property type="term" value="C:nuclear speck"/>
    <property type="evidence" value="ECO:0007669"/>
    <property type="project" value="TreeGrafter"/>
</dbReference>
<dbReference type="OMA" id="WQEEFLW"/>
<sequence length="113" mass="11697">ITPQGKGTVAAAAVAAAVSIAGASTQYPPVGGTRPTPVGWATPPPGIMAPPPGMRSPTGPPTGLPPARRTPIGMSPPGMRHLPPGIRGSTPQECSPQDPRILEFWQEEFLWFL</sequence>
<name>A0A452S4G0_URSAM</name>
<dbReference type="Ensembl" id="ENSUAMT00000030061.1">
    <property type="protein sequence ID" value="ENSUAMP00000026961.1"/>
    <property type="gene ID" value="ENSUAMG00000020835.1"/>
</dbReference>
<dbReference type="PANTHER" id="PTHR14508:SF2">
    <property type="entry name" value="SNRPN UPSTREAM READING FRAME PROTEIN-RELATED"/>
    <property type="match status" value="1"/>
</dbReference>